<reference evidence="1" key="1">
    <citation type="submission" date="2023-06" db="EMBL/GenBank/DDBJ databases">
        <authorList>
            <person name="Delattre M."/>
        </authorList>
    </citation>
    <scope>NUCLEOTIDE SEQUENCE</scope>
    <source>
        <strain evidence="1">AF72</strain>
    </source>
</reference>
<dbReference type="EMBL" id="CATQJA010002664">
    <property type="protein sequence ID" value="CAJ0582224.1"/>
    <property type="molecule type" value="Genomic_DNA"/>
</dbReference>
<evidence type="ECO:0000313" key="2">
    <source>
        <dbReference type="Proteomes" id="UP001177023"/>
    </source>
</evidence>
<organism evidence="1 2">
    <name type="scientific">Mesorhabditis spiculigera</name>
    <dbReference type="NCBI Taxonomy" id="96644"/>
    <lineage>
        <taxon>Eukaryota</taxon>
        <taxon>Metazoa</taxon>
        <taxon>Ecdysozoa</taxon>
        <taxon>Nematoda</taxon>
        <taxon>Chromadorea</taxon>
        <taxon>Rhabditida</taxon>
        <taxon>Rhabditina</taxon>
        <taxon>Rhabditomorpha</taxon>
        <taxon>Rhabditoidea</taxon>
        <taxon>Rhabditidae</taxon>
        <taxon>Mesorhabditinae</taxon>
        <taxon>Mesorhabditis</taxon>
    </lineage>
</organism>
<dbReference type="Proteomes" id="UP001177023">
    <property type="component" value="Unassembled WGS sequence"/>
</dbReference>
<name>A0AA36D9L4_9BILA</name>
<accession>A0AA36D9L4</accession>
<keyword evidence="2" id="KW-1185">Reference proteome</keyword>
<protein>
    <submittedName>
        <fullName evidence="1">Uncharacterized protein</fullName>
    </submittedName>
</protein>
<feature type="non-terminal residue" evidence="1">
    <location>
        <position position="95"/>
    </location>
</feature>
<sequence>MIAEFPLPEEADLLLSKPLLPRFTATPLFTCLTDAMPSLAIKMEPRLEARIDVNLAVRHAKCSYQTKKTMSAKPISRTSPSSFLTLLPSAVFQRI</sequence>
<proteinExistence type="predicted"/>
<dbReference type="AlphaFoldDB" id="A0AA36D9L4"/>
<evidence type="ECO:0000313" key="1">
    <source>
        <dbReference type="EMBL" id="CAJ0582224.1"/>
    </source>
</evidence>
<gene>
    <name evidence="1" type="ORF">MSPICULIGERA_LOCUS20364</name>
</gene>
<comment type="caution">
    <text evidence="1">The sequence shown here is derived from an EMBL/GenBank/DDBJ whole genome shotgun (WGS) entry which is preliminary data.</text>
</comment>